<dbReference type="NCBIfam" id="NF010478">
    <property type="entry name" value="PRK13903.1"/>
    <property type="match status" value="1"/>
</dbReference>
<dbReference type="InterPro" id="IPR003170">
    <property type="entry name" value="MurB"/>
</dbReference>
<evidence type="ECO:0000256" key="2">
    <source>
        <dbReference type="ARBA" id="ARBA00003921"/>
    </source>
</evidence>
<keyword evidence="12 19" id="KW-0133">Cell shape</keyword>
<dbReference type="Gene3D" id="3.90.78.10">
    <property type="entry name" value="UDP-N-acetylenolpyruvoylglucosamine reductase, C-terminal domain"/>
    <property type="match status" value="1"/>
</dbReference>
<dbReference type="InterPro" id="IPR016169">
    <property type="entry name" value="FAD-bd_PCMH_sub2"/>
</dbReference>
<proteinExistence type="inferred from homology"/>
<keyword evidence="15 19" id="KW-0131">Cell cycle</keyword>
<evidence type="ECO:0000256" key="8">
    <source>
        <dbReference type="ARBA" id="ARBA00022618"/>
    </source>
</evidence>
<dbReference type="PROSITE" id="PS51387">
    <property type="entry name" value="FAD_PCMH"/>
    <property type="match status" value="1"/>
</dbReference>
<dbReference type="EC" id="1.3.1.98" evidence="5 19"/>
<evidence type="ECO:0000256" key="13">
    <source>
        <dbReference type="ARBA" id="ARBA00022984"/>
    </source>
</evidence>
<dbReference type="InterPro" id="IPR016166">
    <property type="entry name" value="FAD-bd_PCMH"/>
</dbReference>
<reference evidence="21" key="1">
    <citation type="journal article" date="2014" name="Int. J. Syst. Evol. Microbiol.">
        <title>Complete genome of a new Firmicutes species belonging to the dominant human colonic microbiota ('Ruminococcus bicirculans') reveals two chromosomes and a selective capacity to utilize plant glucans.</title>
        <authorList>
            <consortium name="NISC Comparative Sequencing Program"/>
            <person name="Wegmann U."/>
            <person name="Louis P."/>
            <person name="Goesmann A."/>
            <person name="Henrissat B."/>
            <person name="Duncan S.H."/>
            <person name="Flint H.J."/>
        </authorList>
    </citation>
    <scope>NUCLEOTIDE SEQUENCE</scope>
    <source>
        <strain evidence="21">NBRC 103855</strain>
    </source>
</reference>
<evidence type="ECO:0000256" key="19">
    <source>
        <dbReference type="HAMAP-Rule" id="MF_00037"/>
    </source>
</evidence>
<evidence type="ECO:0000256" key="10">
    <source>
        <dbReference type="ARBA" id="ARBA00022827"/>
    </source>
</evidence>
<evidence type="ECO:0000256" key="6">
    <source>
        <dbReference type="ARBA" id="ARBA00015188"/>
    </source>
</evidence>
<evidence type="ECO:0000259" key="20">
    <source>
        <dbReference type="PROSITE" id="PS51387"/>
    </source>
</evidence>
<evidence type="ECO:0000256" key="14">
    <source>
        <dbReference type="ARBA" id="ARBA00023002"/>
    </source>
</evidence>
<evidence type="ECO:0000313" key="21">
    <source>
        <dbReference type="EMBL" id="GLQ09689.1"/>
    </source>
</evidence>
<keyword evidence="22" id="KW-1185">Reference proteome</keyword>
<comment type="caution">
    <text evidence="21">The sequence shown here is derived from an EMBL/GenBank/DDBJ whole genome shotgun (WGS) entry which is preliminary data.</text>
</comment>
<evidence type="ECO:0000256" key="18">
    <source>
        <dbReference type="ARBA" id="ARBA00048914"/>
    </source>
</evidence>
<evidence type="ECO:0000313" key="22">
    <source>
        <dbReference type="Proteomes" id="UP001161406"/>
    </source>
</evidence>
<feature type="active site" evidence="19">
    <location>
        <position position="178"/>
    </location>
</feature>
<dbReference type="HAMAP" id="MF_00037">
    <property type="entry name" value="MurB"/>
    <property type="match status" value="1"/>
</dbReference>
<comment type="similarity">
    <text evidence="19">Belongs to the MurB family.</text>
</comment>
<evidence type="ECO:0000256" key="1">
    <source>
        <dbReference type="ARBA" id="ARBA00001974"/>
    </source>
</evidence>
<keyword evidence="7 19" id="KW-0963">Cytoplasm</keyword>
<evidence type="ECO:0000256" key="4">
    <source>
        <dbReference type="ARBA" id="ARBA00004752"/>
    </source>
</evidence>
<dbReference type="InterPro" id="IPR011601">
    <property type="entry name" value="MurB_C"/>
</dbReference>
<evidence type="ECO:0000256" key="7">
    <source>
        <dbReference type="ARBA" id="ARBA00022490"/>
    </source>
</evidence>
<keyword evidence="10 19" id="KW-0274">FAD</keyword>
<dbReference type="Gene3D" id="3.30.465.10">
    <property type="match status" value="1"/>
</dbReference>
<dbReference type="SUPFAM" id="SSF56176">
    <property type="entry name" value="FAD-binding/transporter-associated domain-like"/>
    <property type="match status" value="1"/>
</dbReference>
<evidence type="ECO:0000256" key="9">
    <source>
        <dbReference type="ARBA" id="ARBA00022630"/>
    </source>
</evidence>
<keyword evidence="9 19" id="KW-0285">Flavoprotein</keyword>
<evidence type="ECO:0000256" key="12">
    <source>
        <dbReference type="ARBA" id="ARBA00022960"/>
    </source>
</evidence>
<keyword evidence="11 19" id="KW-0521">NADP</keyword>
<feature type="active site" evidence="19">
    <location>
        <position position="338"/>
    </location>
</feature>
<organism evidence="21 22">
    <name type="scientific">Devosia yakushimensis</name>
    <dbReference type="NCBI Taxonomy" id="470028"/>
    <lineage>
        <taxon>Bacteria</taxon>
        <taxon>Pseudomonadati</taxon>
        <taxon>Pseudomonadota</taxon>
        <taxon>Alphaproteobacteria</taxon>
        <taxon>Hyphomicrobiales</taxon>
        <taxon>Devosiaceae</taxon>
        <taxon>Devosia</taxon>
    </lineage>
</organism>
<comment type="pathway">
    <text evidence="4 19">Cell wall biogenesis; peptidoglycan biosynthesis.</text>
</comment>
<comment type="subcellular location">
    <subcellularLocation>
        <location evidence="3 19">Cytoplasm</location>
    </subcellularLocation>
</comment>
<reference evidence="21" key="2">
    <citation type="submission" date="2023-01" db="EMBL/GenBank/DDBJ databases">
        <title>Draft genome sequence of Devosia yakushimensis strain NBRC 103855.</title>
        <authorList>
            <person name="Sun Q."/>
            <person name="Mori K."/>
        </authorList>
    </citation>
    <scope>NUCLEOTIDE SEQUENCE</scope>
    <source>
        <strain evidence="21">NBRC 103855</strain>
    </source>
</reference>
<evidence type="ECO:0000256" key="5">
    <source>
        <dbReference type="ARBA" id="ARBA00012518"/>
    </source>
</evidence>
<keyword evidence="8 19" id="KW-0132">Cell division</keyword>
<accession>A0ABQ5UCV3</accession>
<keyword evidence="16 19" id="KW-0961">Cell wall biogenesis/degradation</keyword>
<dbReference type="NCBIfam" id="TIGR00179">
    <property type="entry name" value="murB"/>
    <property type="match status" value="1"/>
</dbReference>
<dbReference type="Gene3D" id="3.30.43.10">
    <property type="entry name" value="Uridine Diphospho-n-acetylenolpyruvylglucosamine Reductase, domain 2"/>
    <property type="match status" value="1"/>
</dbReference>
<dbReference type="NCBIfam" id="NF000755">
    <property type="entry name" value="PRK00046.1"/>
    <property type="match status" value="1"/>
</dbReference>
<dbReference type="SUPFAM" id="SSF56194">
    <property type="entry name" value="Uridine diphospho-N-Acetylenolpyruvylglucosamine reductase, MurB, C-terminal domain"/>
    <property type="match status" value="1"/>
</dbReference>
<gene>
    <name evidence="19 21" type="primary">murB</name>
    <name evidence="21" type="ORF">GCM10007913_16210</name>
</gene>
<evidence type="ECO:0000256" key="17">
    <source>
        <dbReference type="ARBA" id="ARBA00031026"/>
    </source>
</evidence>
<dbReference type="Pfam" id="PF01565">
    <property type="entry name" value="FAD_binding_4"/>
    <property type="match status" value="1"/>
</dbReference>
<feature type="domain" description="FAD-binding PCMH-type" evidence="20">
    <location>
        <begin position="29"/>
        <end position="201"/>
    </location>
</feature>
<name>A0ABQ5UCV3_9HYPH</name>
<dbReference type="PANTHER" id="PTHR21071">
    <property type="entry name" value="UDP-N-ACETYLENOLPYRUVOYLGLUCOSAMINE REDUCTASE"/>
    <property type="match status" value="1"/>
</dbReference>
<dbReference type="Pfam" id="PF02873">
    <property type="entry name" value="MurB_C"/>
    <property type="match status" value="1"/>
</dbReference>
<dbReference type="PANTHER" id="PTHR21071:SF4">
    <property type="entry name" value="UDP-N-ACETYLENOLPYRUVOYLGLUCOSAMINE REDUCTASE"/>
    <property type="match status" value="1"/>
</dbReference>
<protein>
    <recommendedName>
        <fullName evidence="6 19">UDP-N-acetylenolpyruvoylglucosamine reductase</fullName>
        <ecNumber evidence="5 19">1.3.1.98</ecNumber>
    </recommendedName>
    <alternativeName>
        <fullName evidence="17 19">UDP-N-acetylmuramate dehydrogenase</fullName>
    </alternativeName>
</protein>
<evidence type="ECO:0000256" key="11">
    <source>
        <dbReference type="ARBA" id="ARBA00022857"/>
    </source>
</evidence>
<evidence type="ECO:0000256" key="15">
    <source>
        <dbReference type="ARBA" id="ARBA00023306"/>
    </source>
</evidence>
<dbReference type="InterPro" id="IPR016167">
    <property type="entry name" value="FAD-bd_PCMH_sub1"/>
</dbReference>
<feature type="active site" description="Proton donor" evidence="19">
    <location>
        <position position="246"/>
    </location>
</feature>
<keyword evidence="13 19" id="KW-0573">Peptidoglycan synthesis</keyword>
<evidence type="ECO:0000256" key="16">
    <source>
        <dbReference type="ARBA" id="ARBA00023316"/>
    </source>
</evidence>
<comment type="cofactor">
    <cofactor evidence="1 19">
        <name>FAD</name>
        <dbReference type="ChEBI" id="CHEBI:57692"/>
    </cofactor>
</comment>
<comment type="catalytic activity">
    <reaction evidence="18 19">
        <text>UDP-N-acetyl-alpha-D-muramate + NADP(+) = UDP-N-acetyl-3-O-(1-carboxyvinyl)-alpha-D-glucosamine + NADPH + H(+)</text>
        <dbReference type="Rhea" id="RHEA:12248"/>
        <dbReference type="ChEBI" id="CHEBI:15378"/>
        <dbReference type="ChEBI" id="CHEBI:57783"/>
        <dbReference type="ChEBI" id="CHEBI:58349"/>
        <dbReference type="ChEBI" id="CHEBI:68483"/>
        <dbReference type="ChEBI" id="CHEBI:70757"/>
        <dbReference type="EC" id="1.3.1.98"/>
    </reaction>
</comment>
<dbReference type="InterPro" id="IPR036635">
    <property type="entry name" value="MurB_C_sf"/>
</dbReference>
<sequence length="342" mass="36831">MLNRVTTPKAPLDTMHLTQHFDLSAFNTMGLVSHAQFGAVIAERRQVDEVARFATSSGLPAHFIGGGSNLVLRDELAAIVGVMAIKGRNIERGPDGTVIVTAQAGEDWSEFVGWTVSQGIGGLENLAGIPGTVGAAPIQNIGAYGLELADRFQSLTAWDSVDHKERVFERDECQFSYRQSLFKQAGGRFIVLDVTLALPQEWVPVLSYAGLDNLPADVDAAAVMERVLAIRRSKLPDWHVLGNAGSFFHNPVVQPAVADGIAGVPRYPQPDGRVKLSAAWLIDACGLKGYQEGQAAVHKDHALIIVNRGGATYGDVHKLASTIKHAVEERFGVVLTQEPIEL</sequence>
<dbReference type="EMBL" id="BSNG01000001">
    <property type="protein sequence ID" value="GLQ09689.1"/>
    <property type="molecule type" value="Genomic_DNA"/>
</dbReference>
<evidence type="ECO:0000256" key="3">
    <source>
        <dbReference type="ARBA" id="ARBA00004496"/>
    </source>
</evidence>
<comment type="function">
    <text evidence="2 19">Cell wall formation.</text>
</comment>
<keyword evidence="14 19" id="KW-0560">Oxidoreductase</keyword>
<dbReference type="InterPro" id="IPR006094">
    <property type="entry name" value="Oxid_FAD_bind_N"/>
</dbReference>
<dbReference type="InterPro" id="IPR036318">
    <property type="entry name" value="FAD-bd_PCMH-like_sf"/>
</dbReference>
<dbReference type="Proteomes" id="UP001161406">
    <property type="component" value="Unassembled WGS sequence"/>
</dbReference>